<dbReference type="InterPro" id="IPR015414">
    <property type="entry name" value="TMEM64"/>
</dbReference>
<feature type="region of interest" description="Disordered" evidence="7">
    <location>
        <begin position="223"/>
        <end position="266"/>
    </location>
</feature>
<dbReference type="GO" id="GO:0005886">
    <property type="term" value="C:plasma membrane"/>
    <property type="evidence" value="ECO:0007669"/>
    <property type="project" value="UniProtKB-SubCell"/>
</dbReference>
<dbReference type="Proteomes" id="UP000256345">
    <property type="component" value="Unassembled WGS sequence"/>
</dbReference>
<keyword evidence="12" id="KW-1185">Reference proteome</keyword>
<evidence type="ECO:0000256" key="6">
    <source>
        <dbReference type="RuleBase" id="RU366058"/>
    </source>
</evidence>
<evidence type="ECO:0000256" key="1">
    <source>
        <dbReference type="ARBA" id="ARBA00004651"/>
    </source>
</evidence>
<accession>A0AAC8QAS9</accession>
<feature type="transmembrane region" description="Helical" evidence="6">
    <location>
        <begin position="194"/>
        <end position="213"/>
    </location>
</feature>
<feature type="transmembrane region" description="Helical" evidence="6">
    <location>
        <begin position="12"/>
        <end position="33"/>
    </location>
</feature>
<keyword evidence="2 6" id="KW-1003">Cell membrane</keyword>
<dbReference type="KEGG" id="age:AA314_05665"/>
<keyword evidence="4 6" id="KW-1133">Transmembrane helix</keyword>
<reference evidence="9 11" key="1">
    <citation type="submission" date="2015-05" db="EMBL/GenBank/DDBJ databases">
        <title>Genome assembly of Archangium gephyra DSM 2261.</title>
        <authorList>
            <person name="Sharma G."/>
            <person name="Subramanian S."/>
        </authorList>
    </citation>
    <scope>NUCLEOTIDE SEQUENCE [LARGE SCALE GENOMIC DNA]</scope>
    <source>
        <strain evidence="9 11">DSM 2261</strain>
    </source>
</reference>
<name>A0AAC8QAS9_9BACT</name>
<feature type="transmembrane region" description="Helical" evidence="6">
    <location>
        <begin position="81"/>
        <end position="107"/>
    </location>
</feature>
<comment type="similarity">
    <text evidence="6">Belongs to the TVP38/TMEM64 family.</text>
</comment>
<dbReference type="Pfam" id="PF09335">
    <property type="entry name" value="VTT_dom"/>
    <property type="match status" value="1"/>
</dbReference>
<feature type="transmembrane region" description="Helical" evidence="6">
    <location>
        <begin position="163"/>
        <end position="182"/>
    </location>
</feature>
<keyword evidence="3 6" id="KW-0812">Transmembrane</keyword>
<evidence type="ECO:0000256" key="7">
    <source>
        <dbReference type="SAM" id="MobiDB-lite"/>
    </source>
</evidence>
<keyword evidence="5 6" id="KW-0472">Membrane</keyword>
<evidence type="ECO:0000256" key="2">
    <source>
        <dbReference type="ARBA" id="ARBA00022475"/>
    </source>
</evidence>
<feature type="domain" description="VTT" evidence="8">
    <location>
        <begin position="70"/>
        <end position="186"/>
    </location>
</feature>
<sequence length="266" mass="28052">MNGGGGGIGLKAWLKLLAPVLASIGGLTMLRLLGPDFINQKDLHAFLAPMGKWAPIAFVFFLAVRPVTLLPGQVFTAVGGMIFGTLAGTLYSLLGSFLATLLIFGLSRWLGTRLMKRMAGSRYPAITRAARRHGFKFALLTCINPLLPTDVMIAAATAAKARFWPLAMGVLLGTVPGTFLTAQFGSGLAQGQTVMTVVSGVGMVVSLVLGALLGRRIFREISEDAPADEPERAEPPLPRSTPARTKGQSGIRPSLSTFQELPPAGP</sequence>
<evidence type="ECO:0000256" key="5">
    <source>
        <dbReference type="ARBA" id="ARBA00023136"/>
    </source>
</evidence>
<dbReference type="AlphaFoldDB" id="A0AAC8QAS9"/>
<evidence type="ECO:0000313" key="11">
    <source>
        <dbReference type="Proteomes" id="UP000035579"/>
    </source>
</evidence>
<protein>
    <recommendedName>
        <fullName evidence="6">TVP38/TMEM64 family membrane protein</fullName>
    </recommendedName>
</protein>
<evidence type="ECO:0000256" key="4">
    <source>
        <dbReference type="ARBA" id="ARBA00022989"/>
    </source>
</evidence>
<gene>
    <name evidence="9" type="ORF">AA314_05665</name>
    <name evidence="10" type="ORF">ATI61_101866</name>
</gene>
<organism evidence="9 11">
    <name type="scientific">Archangium gephyra</name>
    <dbReference type="NCBI Taxonomy" id="48"/>
    <lineage>
        <taxon>Bacteria</taxon>
        <taxon>Pseudomonadati</taxon>
        <taxon>Myxococcota</taxon>
        <taxon>Myxococcia</taxon>
        <taxon>Myxococcales</taxon>
        <taxon>Cystobacterineae</taxon>
        <taxon>Archangiaceae</taxon>
        <taxon>Archangium</taxon>
    </lineage>
</organism>
<dbReference type="EMBL" id="QUMU01000001">
    <property type="protein sequence ID" value="REG37879.1"/>
    <property type="molecule type" value="Genomic_DNA"/>
</dbReference>
<evidence type="ECO:0000313" key="10">
    <source>
        <dbReference type="EMBL" id="REG37879.1"/>
    </source>
</evidence>
<evidence type="ECO:0000313" key="9">
    <source>
        <dbReference type="EMBL" id="AKJ04039.1"/>
    </source>
</evidence>
<evidence type="ECO:0000256" key="3">
    <source>
        <dbReference type="ARBA" id="ARBA00022692"/>
    </source>
</evidence>
<reference evidence="10 12" key="2">
    <citation type="submission" date="2018-08" db="EMBL/GenBank/DDBJ databases">
        <title>Genomic Encyclopedia of Archaeal and Bacterial Type Strains, Phase II (KMG-II): from individual species to whole genera.</title>
        <authorList>
            <person name="Goeker M."/>
        </authorList>
    </citation>
    <scope>NUCLEOTIDE SEQUENCE [LARGE SCALE GENOMIC DNA]</scope>
    <source>
        <strain evidence="10 12">DSM 2261</strain>
    </source>
</reference>
<dbReference type="EMBL" id="CP011509">
    <property type="protein sequence ID" value="AKJ04039.1"/>
    <property type="molecule type" value="Genomic_DNA"/>
</dbReference>
<dbReference type="InterPro" id="IPR032816">
    <property type="entry name" value="VTT_dom"/>
</dbReference>
<comment type="subcellular location">
    <subcellularLocation>
        <location evidence="1 6">Cell membrane</location>
        <topology evidence="1 6">Multi-pass membrane protein</topology>
    </subcellularLocation>
</comment>
<dbReference type="Proteomes" id="UP000035579">
    <property type="component" value="Chromosome"/>
</dbReference>
<dbReference type="PANTHER" id="PTHR12677">
    <property type="entry name" value="GOLGI APPARATUS MEMBRANE PROTEIN TVP38-RELATED"/>
    <property type="match status" value="1"/>
</dbReference>
<proteinExistence type="inferred from homology"/>
<feature type="transmembrane region" description="Helical" evidence="6">
    <location>
        <begin position="53"/>
        <end position="75"/>
    </location>
</feature>
<evidence type="ECO:0000259" key="8">
    <source>
        <dbReference type="Pfam" id="PF09335"/>
    </source>
</evidence>
<dbReference type="PANTHER" id="PTHR12677:SF59">
    <property type="entry name" value="GOLGI APPARATUS MEMBRANE PROTEIN TVP38-RELATED"/>
    <property type="match status" value="1"/>
</dbReference>
<evidence type="ECO:0000313" key="12">
    <source>
        <dbReference type="Proteomes" id="UP000256345"/>
    </source>
</evidence>